<keyword evidence="4" id="KW-1185">Reference proteome</keyword>
<evidence type="ECO:0000313" key="3">
    <source>
        <dbReference type="EMBL" id="BAU85947.1"/>
    </source>
</evidence>
<protein>
    <recommendedName>
        <fullName evidence="5">Lipoprotein</fullName>
    </recommendedName>
</protein>
<feature type="signal peptide" evidence="2">
    <location>
        <begin position="1"/>
        <end position="21"/>
    </location>
</feature>
<dbReference type="PROSITE" id="PS51257">
    <property type="entry name" value="PROKAR_LIPOPROTEIN"/>
    <property type="match status" value="1"/>
</dbReference>
<name>A0A160P308_STRLU</name>
<dbReference type="EMBL" id="AP017424">
    <property type="protein sequence ID" value="BAU85947.1"/>
    <property type="molecule type" value="Genomic_DNA"/>
</dbReference>
<evidence type="ECO:0000313" key="4">
    <source>
        <dbReference type="Proteomes" id="UP000217676"/>
    </source>
</evidence>
<evidence type="ECO:0000256" key="2">
    <source>
        <dbReference type="SAM" id="SignalP"/>
    </source>
</evidence>
<dbReference type="KEGG" id="slau:SLA_5065"/>
<sequence length="214" mass="22203">MNSRAISACCLLLVPLSLALAGCGTETGTTAGDPAGQATGTPTPGAPPRAELEERARYAQVDPKHVYVTEADGFTLARQSAGVVGDDGFQATYVAPDGTQITLTAERGTFGDKECAATSRGDRCTAEKPGWYRVSAERHTYIRAEGGVRIEVGAPPTVRKDLLRAAAEHAHRADDRELDGVLPEKPAGGRQPVERGDLPPVGDGAPDNSVGVGG</sequence>
<proteinExistence type="predicted"/>
<dbReference type="Proteomes" id="UP000217676">
    <property type="component" value="Chromosome"/>
</dbReference>
<reference evidence="3 4" key="1">
    <citation type="journal article" date="2016" name="Genome Announc.">
        <title>Complete Genome Sequence of Thiostrepton-Producing Streptomyces laurentii ATCC 31255.</title>
        <authorList>
            <person name="Doi K."/>
            <person name="Fujino Y."/>
            <person name="Nagayoshi Y."/>
            <person name="Ohshima T."/>
            <person name="Ogata S."/>
        </authorList>
    </citation>
    <scope>NUCLEOTIDE SEQUENCE [LARGE SCALE GENOMIC DNA]</scope>
    <source>
        <strain evidence="3 4">ATCC 31255</strain>
    </source>
</reference>
<feature type="compositionally biased region" description="Basic and acidic residues" evidence="1">
    <location>
        <begin position="169"/>
        <end position="179"/>
    </location>
</feature>
<feature type="chain" id="PRO_5007818142" description="Lipoprotein" evidence="2">
    <location>
        <begin position="22"/>
        <end position="214"/>
    </location>
</feature>
<organism evidence="3 4">
    <name type="scientific">Streptomyces laurentii</name>
    <dbReference type="NCBI Taxonomy" id="39478"/>
    <lineage>
        <taxon>Bacteria</taxon>
        <taxon>Bacillati</taxon>
        <taxon>Actinomycetota</taxon>
        <taxon>Actinomycetes</taxon>
        <taxon>Kitasatosporales</taxon>
        <taxon>Streptomycetaceae</taxon>
        <taxon>Streptomyces</taxon>
    </lineage>
</organism>
<evidence type="ECO:0000256" key="1">
    <source>
        <dbReference type="SAM" id="MobiDB-lite"/>
    </source>
</evidence>
<dbReference type="RefSeq" id="WP_359871732.1">
    <property type="nucleotide sequence ID" value="NZ_JBEYHT010000001.1"/>
</dbReference>
<feature type="region of interest" description="Disordered" evidence="1">
    <location>
        <begin position="169"/>
        <end position="214"/>
    </location>
</feature>
<evidence type="ECO:0008006" key="5">
    <source>
        <dbReference type="Google" id="ProtNLM"/>
    </source>
</evidence>
<keyword evidence="2" id="KW-0732">Signal</keyword>
<dbReference type="AlphaFoldDB" id="A0A160P308"/>
<accession>A0A160P308</accession>
<gene>
    <name evidence="3" type="ORF">SLA_5065</name>
</gene>